<dbReference type="Proteomes" id="UP000663855">
    <property type="component" value="Unassembled WGS sequence"/>
</dbReference>
<comment type="caution">
    <text evidence="2">The sequence shown here is derived from an EMBL/GenBank/DDBJ whole genome shotgun (WGS) entry which is preliminary data.</text>
</comment>
<feature type="transmembrane region" description="Helical" evidence="1">
    <location>
        <begin position="98"/>
        <end position="124"/>
    </location>
</feature>
<organism evidence="2 4">
    <name type="scientific">Rotaria magnacalcarata</name>
    <dbReference type="NCBI Taxonomy" id="392030"/>
    <lineage>
        <taxon>Eukaryota</taxon>
        <taxon>Metazoa</taxon>
        <taxon>Spiralia</taxon>
        <taxon>Gnathifera</taxon>
        <taxon>Rotifera</taxon>
        <taxon>Eurotatoria</taxon>
        <taxon>Bdelloidea</taxon>
        <taxon>Philodinida</taxon>
        <taxon>Philodinidae</taxon>
        <taxon>Rotaria</taxon>
    </lineage>
</organism>
<proteinExistence type="predicted"/>
<dbReference type="AlphaFoldDB" id="A0A815C3Z7"/>
<keyword evidence="1" id="KW-0812">Transmembrane</keyword>
<dbReference type="EMBL" id="CAJNOV010007339">
    <property type="protein sequence ID" value="CAF1278521.1"/>
    <property type="molecule type" value="Genomic_DNA"/>
</dbReference>
<dbReference type="Proteomes" id="UP000663834">
    <property type="component" value="Unassembled WGS sequence"/>
</dbReference>
<gene>
    <name evidence="2" type="ORF">CJN711_LOCUS15854</name>
    <name evidence="3" type="ORF">KQP761_LOCUS20491</name>
</gene>
<evidence type="ECO:0000313" key="2">
    <source>
        <dbReference type="EMBL" id="CAF1278521.1"/>
    </source>
</evidence>
<evidence type="ECO:0000313" key="4">
    <source>
        <dbReference type="Proteomes" id="UP000663855"/>
    </source>
</evidence>
<dbReference type="OrthoDB" id="10037871at2759"/>
<name>A0A815C3Z7_9BILA</name>
<keyword evidence="1" id="KW-0472">Membrane</keyword>
<sequence>MDAITIGWKKQTPGGVEIGPRQKQTQKPIFRQTALRRQHRPQQPVDIFRTEPAVPNKVKFEEHPYALFAKPTFSSKSSTGSVSQIEMYNDRQLCSVRAAIATFIIAMLIIVAAGVSVGIVFATINTSGSSGSGSGSGNKNSYTTITLGSVTSSVIIGSQTGPACSAYTQIDDPTRSIYNAATSTSCDNKAIFNATSDGSWIRFAGTGGTTIPLSSAGLNHCGGYLSGYFNDTLPTPASSIVNGTVCFDSSGIECAFSINVTAVYCPSGFYVYLLPPVMVCNARYCTN</sequence>
<evidence type="ECO:0000313" key="3">
    <source>
        <dbReference type="EMBL" id="CAF1584360.1"/>
    </source>
</evidence>
<dbReference type="EMBL" id="CAJNOW010010658">
    <property type="protein sequence ID" value="CAF1584360.1"/>
    <property type="molecule type" value="Genomic_DNA"/>
</dbReference>
<reference evidence="2" key="1">
    <citation type="submission" date="2021-02" db="EMBL/GenBank/DDBJ databases">
        <authorList>
            <person name="Nowell W R."/>
        </authorList>
    </citation>
    <scope>NUCLEOTIDE SEQUENCE</scope>
</reference>
<protein>
    <submittedName>
        <fullName evidence="2">Uncharacterized protein</fullName>
    </submittedName>
</protein>
<evidence type="ECO:0000256" key="1">
    <source>
        <dbReference type="SAM" id="Phobius"/>
    </source>
</evidence>
<keyword evidence="1" id="KW-1133">Transmembrane helix</keyword>
<accession>A0A815C3Z7</accession>